<dbReference type="Pfam" id="PF18143">
    <property type="entry name" value="HAD_SAK_2"/>
    <property type="match status" value="1"/>
</dbReference>
<sequence>MWAPILVESLAPYPDLSIVLATSWVRKLGFRRALNCLPVELSRKVIGATWHSSMGRNTDGINLWDQQSRYHQISAYLRRQNVFVSWLAIDDDAVGWPSSKYNNLVLTDPILGLSSSLTQAQLQERLKALNVVANTE</sequence>
<gene>
    <name evidence="1" type="ORF">EF096_20040</name>
</gene>
<protein>
    <submittedName>
        <fullName evidence="1">Uncharacterized protein</fullName>
    </submittedName>
</protein>
<name>A0ABX9XF08_9PSED</name>
<dbReference type="EMBL" id="RKKU01000053">
    <property type="protein sequence ID" value="ROZ80211.1"/>
    <property type="molecule type" value="Genomic_DNA"/>
</dbReference>
<proteinExistence type="predicted"/>
<dbReference type="Proteomes" id="UP000275199">
    <property type="component" value="Unassembled WGS sequence"/>
</dbReference>
<accession>A0ABX9XF08</accession>
<keyword evidence="2" id="KW-1185">Reference proteome</keyword>
<reference evidence="1 2" key="1">
    <citation type="submission" date="2018-11" db="EMBL/GenBank/DDBJ databases">
        <authorList>
            <person name="Jang G.I."/>
            <person name="Hwang C.Y."/>
        </authorList>
    </citation>
    <scope>NUCLEOTIDE SEQUENCE [LARGE SCALE GENOMIC DNA]</scope>
    <source>
        <strain evidence="1 2">SSM26</strain>
    </source>
</reference>
<evidence type="ECO:0000313" key="1">
    <source>
        <dbReference type="EMBL" id="ROZ80211.1"/>
    </source>
</evidence>
<comment type="caution">
    <text evidence="1">The sequence shown here is derived from an EMBL/GenBank/DDBJ whole genome shotgun (WGS) entry which is preliminary data.</text>
</comment>
<organism evidence="1 2">
    <name type="scientific">Pseudomonas neustonica</name>
    <dbReference type="NCBI Taxonomy" id="2487346"/>
    <lineage>
        <taxon>Bacteria</taxon>
        <taxon>Pseudomonadati</taxon>
        <taxon>Pseudomonadota</taxon>
        <taxon>Gammaproteobacteria</taxon>
        <taxon>Pseudomonadales</taxon>
        <taxon>Pseudomonadaceae</taxon>
        <taxon>Pseudomonas</taxon>
    </lineage>
</organism>
<evidence type="ECO:0000313" key="2">
    <source>
        <dbReference type="Proteomes" id="UP000275199"/>
    </source>
</evidence>